<evidence type="ECO:0000313" key="3">
    <source>
        <dbReference type="EMBL" id="KAE9616933.1"/>
    </source>
</evidence>
<proteinExistence type="predicted"/>
<dbReference type="GO" id="GO:0061630">
    <property type="term" value="F:ubiquitin protein ligase activity"/>
    <property type="evidence" value="ECO:0007669"/>
    <property type="project" value="TreeGrafter"/>
</dbReference>
<dbReference type="GO" id="GO:0006511">
    <property type="term" value="P:ubiquitin-dependent protein catabolic process"/>
    <property type="evidence" value="ECO:0007669"/>
    <property type="project" value="TreeGrafter"/>
</dbReference>
<dbReference type="OrthoDB" id="8062037at2759"/>
<reference evidence="4" key="1">
    <citation type="journal article" date="2020" name="Nat. Commun.">
        <title>Genome sequence of the cluster root forming white lupin.</title>
        <authorList>
            <person name="Hufnagel B."/>
            <person name="Marques A."/>
            <person name="Soriano A."/>
            <person name="Marques L."/>
            <person name="Divol F."/>
            <person name="Doumas P."/>
            <person name="Sallet E."/>
            <person name="Mancinotti D."/>
            <person name="Carrere S."/>
            <person name="Marande W."/>
            <person name="Arribat S."/>
            <person name="Keller J."/>
            <person name="Huneau C."/>
            <person name="Blein T."/>
            <person name="Aime D."/>
            <person name="Laguerre M."/>
            <person name="Taylor J."/>
            <person name="Schubert V."/>
            <person name="Nelson M."/>
            <person name="Geu-Flores F."/>
            <person name="Crespi M."/>
            <person name="Gallardo-Guerrero K."/>
            <person name="Delaux P.-M."/>
            <person name="Salse J."/>
            <person name="Berges H."/>
            <person name="Guyot R."/>
            <person name="Gouzy J."/>
            <person name="Peret B."/>
        </authorList>
    </citation>
    <scope>NUCLEOTIDE SEQUENCE [LARGE SCALE GENOMIC DNA]</scope>
    <source>
        <strain evidence="4">cv. Amiga</strain>
    </source>
</reference>
<name>A0A6A4QTV1_LUPAL</name>
<feature type="domain" description="RING-type" evidence="2">
    <location>
        <begin position="181"/>
        <end position="222"/>
    </location>
</feature>
<dbReference type="PROSITE" id="PS50089">
    <property type="entry name" value="ZF_RING_2"/>
    <property type="match status" value="1"/>
</dbReference>
<dbReference type="Proteomes" id="UP000447434">
    <property type="component" value="Chromosome 3"/>
</dbReference>
<dbReference type="InterPro" id="IPR051826">
    <property type="entry name" value="E3_ubiquitin-ligase_domain"/>
</dbReference>
<dbReference type="InterPro" id="IPR013083">
    <property type="entry name" value="Znf_RING/FYVE/PHD"/>
</dbReference>
<keyword evidence="1" id="KW-0479">Metal-binding</keyword>
<dbReference type="Gene3D" id="3.30.40.10">
    <property type="entry name" value="Zinc/RING finger domain, C3HC4 (zinc finger)"/>
    <property type="match status" value="1"/>
</dbReference>
<dbReference type="AlphaFoldDB" id="A0A6A4QTV1"/>
<sequence>MSNNINNFMPFPGARRTGFRAYDPQFFNHSDANEVPVFYRSHSNQATQDQRNSSVIDPWRLWEDRTPIGFHTIPIFLGQPHIRQQTYVPHNGNMERVFNPRLREIFQHSPPRFTFQTNTQVVPPVIENSKSTALSKLKKEVYNPTPKLLAWNLSLYYRDKYNRVNGLTERKKNKDEDGKMCAICLEDFEPKEEVMTTPCKHMFHEDCIVPWLTSHSQCPVCRFVISDRGKGKGNPSSFSNIDNTNLEPNDQIDGELLSILRAMEEAFHFTSH</sequence>
<gene>
    <name evidence="3" type="ORF">Lalb_Chr03g0030051</name>
</gene>
<dbReference type="PANTHER" id="PTHR22765">
    <property type="entry name" value="RING FINGER AND PROTEASE ASSOCIATED DOMAIN-CONTAINING"/>
    <property type="match status" value="1"/>
</dbReference>
<protein>
    <submittedName>
        <fullName evidence="3">Putative transcription factor C2H2 family</fullName>
    </submittedName>
</protein>
<keyword evidence="4" id="KW-1185">Reference proteome</keyword>
<evidence type="ECO:0000313" key="4">
    <source>
        <dbReference type="Proteomes" id="UP000447434"/>
    </source>
</evidence>
<keyword evidence="1" id="KW-0862">Zinc</keyword>
<organism evidence="3 4">
    <name type="scientific">Lupinus albus</name>
    <name type="common">White lupine</name>
    <name type="synonym">Lupinus termis</name>
    <dbReference type="NCBI Taxonomy" id="3870"/>
    <lineage>
        <taxon>Eukaryota</taxon>
        <taxon>Viridiplantae</taxon>
        <taxon>Streptophyta</taxon>
        <taxon>Embryophyta</taxon>
        <taxon>Tracheophyta</taxon>
        <taxon>Spermatophyta</taxon>
        <taxon>Magnoliopsida</taxon>
        <taxon>eudicotyledons</taxon>
        <taxon>Gunneridae</taxon>
        <taxon>Pentapetalae</taxon>
        <taxon>rosids</taxon>
        <taxon>fabids</taxon>
        <taxon>Fabales</taxon>
        <taxon>Fabaceae</taxon>
        <taxon>Papilionoideae</taxon>
        <taxon>50 kb inversion clade</taxon>
        <taxon>genistoids sensu lato</taxon>
        <taxon>core genistoids</taxon>
        <taxon>Genisteae</taxon>
        <taxon>Lupinus</taxon>
    </lineage>
</organism>
<accession>A0A6A4QTV1</accession>
<dbReference type="PANTHER" id="PTHR22765:SF396">
    <property type="entry name" value="RING_U-BOX SUPERFAMILY PROTEIN"/>
    <property type="match status" value="1"/>
</dbReference>
<evidence type="ECO:0000256" key="1">
    <source>
        <dbReference type="PROSITE-ProRule" id="PRU00175"/>
    </source>
</evidence>
<dbReference type="FunFam" id="3.30.40.10:FF:000468">
    <property type="entry name" value="RING/U-box superfamily protein"/>
    <property type="match status" value="1"/>
</dbReference>
<dbReference type="InterPro" id="IPR001841">
    <property type="entry name" value="Znf_RING"/>
</dbReference>
<dbReference type="Pfam" id="PF13639">
    <property type="entry name" value="zf-RING_2"/>
    <property type="match status" value="1"/>
</dbReference>
<dbReference type="EMBL" id="WOCE01000003">
    <property type="protein sequence ID" value="KAE9616933.1"/>
    <property type="molecule type" value="Genomic_DNA"/>
</dbReference>
<dbReference type="SUPFAM" id="SSF57850">
    <property type="entry name" value="RING/U-box"/>
    <property type="match status" value="1"/>
</dbReference>
<comment type="caution">
    <text evidence="3">The sequence shown here is derived from an EMBL/GenBank/DDBJ whole genome shotgun (WGS) entry which is preliminary data.</text>
</comment>
<dbReference type="GO" id="GO:0008270">
    <property type="term" value="F:zinc ion binding"/>
    <property type="evidence" value="ECO:0007669"/>
    <property type="project" value="UniProtKB-KW"/>
</dbReference>
<keyword evidence="1" id="KW-0863">Zinc-finger</keyword>
<evidence type="ECO:0000259" key="2">
    <source>
        <dbReference type="PROSITE" id="PS50089"/>
    </source>
</evidence>
<dbReference type="SMART" id="SM00184">
    <property type="entry name" value="RING"/>
    <property type="match status" value="1"/>
</dbReference>